<reference evidence="1" key="3">
    <citation type="submission" date="2020-05" db="EMBL/GenBank/DDBJ databases">
        <authorList>
            <person name="Rincon C."/>
            <person name="Sanders R I."/>
            <person name="Robbins C."/>
            <person name="Chaturvedi A."/>
        </authorList>
    </citation>
    <scope>NUCLEOTIDE SEQUENCE</scope>
    <source>
        <strain evidence="1">CHB12</strain>
    </source>
</reference>
<organism evidence="2 3">
    <name type="scientific">Rhizophagus irregularis</name>
    <dbReference type="NCBI Taxonomy" id="588596"/>
    <lineage>
        <taxon>Eukaryota</taxon>
        <taxon>Fungi</taxon>
        <taxon>Fungi incertae sedis</taxon>
        <taxon>Mucoromycota</taxon>
        <taxon>Glomeromycotina</taxon>
        <taxon>Glomeromycetes</taxon>
        <taxon>Glomerales</taxon>
        <taxon>Glomeraceae</taxon>
        <taxon>Rhizophagus</taxon>
    </lineage>
</organism>
<sequence>MKVIVFKQAEEKRLELIQLKKLGPEFSEKSPKAIYTGSSLNSKQTTNSSPTISSSIKHEYITKEFELDININNIHQSSFTQSRSKNFSSSLSQLTSTVIANSLRKRNIEELKVDPQKNRKNIKTNS</sequence>
<dbReference type="EMBL" id="CAGKOT010000013">
    <property type="protein sequence ID" value="CAB5359109.1"/>
    <property type="molecule type" value="Genomic_DNA"/>
</dbReference>
<evidence type="ECO:0000313" key="2">
    <source>
        <dbReference type="EMBL" id="PKC12732.1"/>
    </source>
</evidence>
<dbReference type="VEuPathDB" id="FungiDB:RhiirFUN_010103"/>
<dbReference type="Proteomes" id="UP000232722">
    <property type="component" value="Unassembled WGS sequence"/>
</dbReference>
<dbReference type="Proteomes" id="UP000684084">
    <property type="component" value="Unassembled WGS sequence"/>
</dbReference>
<evidence type="ECO:0000313" key="3">
    <source>
        <dbReference type="Proteomes" id="UP000232722"/>
    </source>
</evidence>
<name>A0A2N0Q0W6_9GLOM</name>
<dbReference type="EMBL" id="LLXJ01000231">
    <property type="protein sequence ID" value="PKC12732.1"/>
    <property type="molecule type" value="Genomic_DNA"/>
</dbReference>
<evidence type="ECO:0000313" key="1">
    <source>
        <dbReference type="EMBL" id="CAB5359109.1"/>
    </source>
</evidence>
<reference evidence="2 3" key="1">
    <citation type="submission" date="2016-04" db="EMBL/GenBank/DDBJ databases">
        <title>Genome analyses suggest a sexual origin of heterokaryosis in a supposedly ancient asexual fungus.</title>
        <authorList>
            <person name="Ropars J."/>
            <person name="Sedzielewska K."/>
            <person name="Noel J."/>
            <person name="Charron P."/>
            <person name="Farinelli L."/>
            <person name="Marton T."/>
            <person name="Kruger M."/>
            <person name="Pelin A."/>
            <person name="Brachmann A."/>
            <person name="Corradi N."/>
        </authorList>
    </citation>
    <scope>NUCLEOTIDE SEQUENCE [LARGE SCALE GENOMIC DNA]</scope>
    <source>
        <strain evidence="2 3">A5</strain>
    </source>
</reference>
<dbReference type="VEuPathDB" id="FungiDB:RhiirA1_534944"/>
<comment type="caution">
    <text evidence="2">The sequence shown here is derived from an EMBL/GenBank/DDBJ whole genome shotgun (WGS) entry which is preliminary data.</text>
</comment>
<dbReference type="OrthoDB" id="2336939at2759"/>
<dbReference type="AlphaFoldDB" id="A0A2N0Q0W6"/>
<proteinExistence type="predicted"/>
<protein>
    <submittedName>
        <fullName evidence="2">Uncharacterized protein</fullName>
    </submittedName>
</protein>
<accession>A0A2N0Q0W6</accession>
<gene>
    <name evidence="1" type="ORF">CHRIB12_LOCUS7590</name>
    <name evidence="2" type="ORF">RhiirA5_396727</name>
</gene>
<reference evidence="2 3" key="2">
    <citation type="submission" date="2017-09" db="EMBL/GenBank/DDBJ databases">
        <title>Extensive intraspecific genome diversity in a model arbuscular mycorrhizal fungus.</title>
        <authorList>
            <person name="Chen E.C."/>
            <person name="Morin E."/>
            <person name="Beaudet D."/>
            <person name="Noel J."/>
            <person name="Ndikumana S."/>
            <person name="Charron P."/>
            <person name="St-Onge C."/>
            <person name="Giorgi J."/>
            <person name="Grigoriev I.V."/>
            <person name="Roux C."/>
            <person name="Martin F.M."/>
            <person name="Corradi N."/>
        </authorList>
    </citation>
    <scope>NUCLEOTIDE SEQUENCE [LARGE SCALE GENOMIC DNA]</scope>
    <source>
        <strain evidence="2 3">A5</strain>
    </source>
</reference>